<keyword evidence="7" id="KW-1185">Reference proteome</keyword>
<dbReference type="SMART" id="SM00382">
    <property type="entry name" value="AAA"/>
    <property type="match status" value="1"/>
</dbReference>
<protein>
    <submittedName>
        <fullName evidence="6">Dipeptide/oligopeptide/nickel ABC transporter ATP-binding protein</fullName>
    </submittedName>
</protein>
<dbReference type="Proteomes" id="UP000694232">
    <property type="component" value="Chromosome 2"/>
</dbReference>
<feature type="domain" description="ABC transporter" evidence="5">
    <location>
        <begin position="12"/>
        <end position="253"/>
    </location>
</feature>
<dbReference type="RefSeq" id="WP_218561850.1">
    <property type="nucleotide sequence ID" value="NZ_CP076642.1"/>
</dbReference>
<evidence type="ECO:0000256" key="2">
    <source>
        <dbReference type="ARBA" id="ARBA00022448"/>
    </source>
</evidence>
<evidence type="ECO:0000256" key="4">
    <source>
        <dbReference type="ARBA" id="ARBA00022840"/>
    </source>
</evidence>
<dbReference type="EMBL" id="CP076642">
    <property type="protein sequence ID" value="QXO16077.1"/>
    <property type="molecule type" value="Genomic_DNA"/>
</dbReference>
<dbReference type="GO" id="GO:0005524">
    <property type="term" value="F:ATP binding"/>
    <property type="evidence" value="ECO:0007669"/>
    <property type="project" value="UniProtKB-KW"/>
</dbReference>
<keyword evidence="2" id="KW-0813">Transport</keyword>
<dbReference type="AlphaFoldDB" id="A0A975U7Z3"/>
<dbReference type="PROSITE" id="PS00211">
    <property type="entry name" value="ABC_TRANSPORTER_1"/>
    <property type="match status" value="1"/>
</dbReference>
<dbReference type="Pfam" id="PF00005">
    <property type="entry name" value="ABC_tran"/>
    <property type="match status" value="1"/>
</dbReference>
<dbReference type="PROSITE" id="PS50893">
    <property type="entry name" value="ABC_TRANSPORTER_2"/>
    <property type="match status" value="1"/>
</dbReference>
<dbReference type="KEGG" id="vos:KNV97_00660"/>
<evidence type="ECO:0000256" key="1">
    <source>
        <dbReference type="ARBA" id="ARBA00005417"/>
    </source>
</evidence>
<reference evidence="6" key="1">
    <citation type="submission" date="2021-06" db="EMBL/GenBank/DDBJ databases">
        <title>Vibrio nov. sp., novel gut bacterium isolated from Yellow Sea oyster.</title>
        <authorList>
            <person name="Muhammad N."/>
            <person name="Nguyen T.H."/>
            <person name="Lee Y.-J."/>
            <person name="Ko J."/>
            <person name="Kim S.-G."/>
        </authorList>
    </citation>
    <scope>NUCLEOTIDE SEQUENCE</scope>
    <source>
        <strain evidence="6">OG9-811</strain>
    </source>
</reference>
<dbReference type="PANTHER" id="PTHR43776:SF7">
    <property type="entry name" value="D,D-DIPEPTIDE TRANSPORT ATP-BINDING PROTEIN DDPF-RELATED"/>
    <property type="match status" value="1"/>
</dbReference>
<dbReference type="PANTHER" id="PTHR43776">
    <property type="entry name" value="TRANSPORT ATP-BINDING PROTEIN"/>
    <property type="match status" value="1"/>
</dbReference>
<proteinExistence type="inferred from homology"/>
<dbReference type="InterPro" id="IPR050319">
    <property type="entry name" value="ABC_transp_ATP-bind"/>
</dbReference>
<sequence>MSVSVIASAPFLRLNELSYTVRQSEVVRHIIRDLNLTLGQYERIALVGESGSGKSTLLKLILGLALPQCGDVQCESESLRHRSWKAMKAYRRLVQYIPQDPHTSLPPQQSVARLLAEPVKRLGLGNADQAMLEQAVRQVELPPEILQRKAAELSGGQAQRIALARALIVKPKFLLADEPTSGLDLPLRKQMKALLRSVCEQNGMGLLVVTHDISMASGLCERMIVMHQGQIVEDRMTADLLASPETQHTQRLLDAVPQINLTHLASQVHAF</sequence>
<gene>
    <name evidence="6" type="ORF">KNV97_00660</name>
</gene>
<keyword evidence="3" id="KW-0547">Nucleotide-binding</keyword>
<dbReference type="GO" id="GO:0016887">
    <property type="term" value="F:ATP hydrolysis activity"/>
    <property type="evidence" value="ECO:0007669"/>
    <property type="project" value="InterPro"/>
</dbReference>
<evidence type="ECO:0000313" key="6">
    <source>
        <dbReference type="EMBL" id="QXO16077.1"/>
    </source>
</evidence>
<comment type="similarity">
    <text evidence="1">Belongs to the ABC transporter superfamily.</text>
</comment>
<keyword evidence="4 6" id="KW-0067">ATP-binding</keyword>
<name>A0A975U7Z3_9VIBR</name>
<dbReference type="InterPro" id="IPR017871">
    <property type="entry name" value="ABC_transporter-like_CS"/>
</dbReference>
<dbReference type="InterPro" id="IPR003439">
    <property type="entry name" value="ABC_transporter-like_ATP-bd"/>
</dbReference>
<dbReference type="InterPro" id="IPR003593">
    <property type="entry name" value="AAA+_ATPase"/>
</dbReference>
<evidence type="ECO:0000259" key="5">
    <source>
        <dbReference type="PROSITE" id="PS50893"/>
    </source>
</evidence>
<evidence type="ECO:0000313" key="7">
    <source>
        <dbReference type="Proteomes" id="UP000694232"/>
    </source>
</evidence>
<dbReference type="CDD" id="cd03257">
    <property type="entry name" value="ABC_NikE_OppD_transporters"/>
    <property type="match status" value="1"/>
</dbReference>
<accession>A0A975U7Z3</accession>
<dbReference type="GO" id="GO:0055085">
    <property type="term" value="P:transmembrane transport"/>
    <property type="evidence" value="ECO:0007669"/>
    <property type="project" value="UniProtKB-ARBA"/>
</dbReference>
<evidence type="ECO:0000256" key="3">
    <source>
        <dbReference type="ARBA" id="ARBA00022741"/>
    </source>
</evidence>
<organism evidence="6 7">
    <name type="scientific">Vibrio ostreae</name>
    <dbReference type="NCBI Taxonomy" id="2841925"/>
    <lineage>
        <taxon>Bacteria</taxon>
        <taxon>Pseudomonadati</taxon>
        <taxon>Pseudomonadota</taxon>
        <taxon>Gammaproteobacteria</taxon>
        <taxon>Vibrionales</taxon>
        <taxon>Vibrionaceae</taxon>
        <taxon>Vibrio</taxon>
    </lineage>
</organism>